<dbReference type="GO" id="GO:0016740">
    <property type="term" value="F:transferase activity"/>
    <property type="evidence" value="ECO:0007669"/>
    <property type="project" value="UniProtKB-KW"/>
</dbReference>
<dbReference type="SUPFAM" id="SSF53448">
    <property type="entry name" value="Nucleotide-diphospho-sugar transferases"/>
    <property type="match status" value="1"/>
</dbReference>
<evidence type="ECO:0000259" key="1">
    <source>
        <dbReference type="Pfam" id="PF00535"/>
    </source>
</evidence>
<dbReference type="Gene3D" id="3.90.550.10">
    <property type="entry name" value="Spore Coat Polysaccharide Biosynthesis Protein SpsA, Chain A"/>
    <property type="match status" value="1"/>
</dbReference>
<dbReference type="Pfam" id="PF00535">
    <property type="entry name" value="Glycos_transf_2"/>
    <property type="match status" value="1"/>
</dbReference>
<dbReference type="AlphaFoldDB" id="A0A7W9CIJ9"/>
<dbReference type="Proteomes" id="UP000545037">
    <property type="component" value="Unassembled WGS sequence"/>
</dbReference>
<keyword evidence="3" id="KW-1185">Reference proteome</keyword>
<dbReference type="InterPro" id="IPR029044">
    <property type="entry name" value="Nucleotide-diphossugar_trans"/>
</dbReference>
<dbReference type="InterPro" id="IPR050834">
    <property type="entry name" value="Glycosyltransf_2"/>
</dbReference>
<name>A0A7W9CIJ9_9CAUL</name>
<comment type="caution">
    <text evidence="2">The sequence shown here is derived from an EMBL/GenBank/DDBJ whole genome shotgun (WGS) entry which is preliminary data.</text>
</comment>
<protein>
    <submittedName>
        <fullName evidence="2">Glycosyltransferase involved in cell wall biosynthesis</fullName>
    </submittedName>
</protein>
<dbReference type="RefSeq" id="WP_183213306.1">
    <property type="nucleotide sequence ID" value="NZ_JACHOR010000003.1"/>
</dbReference>
<organism evidence="2 3">
    <name type="scientific">Brevundimonas variabilis</name>
    <dbReference type="NCBI Taxonomy" id="74312"/>
    <lineage>
        <taxon>Bacteria</taxon>
        <taxon>Pseudomonadati</taxon>
        <taxon>Pseudomonadota</taxon>
        <taxon>Alphaproteobacteria</taxon>
        <taxon>Caulobacterales</taxon>
        <taxon>Caulobacteraceae</taxon>
        <taxon>Brevundimonas</taxon>
    </lineage>
</organism>
<proteinExistence type="predicted"/>
<evidence type="ECO:0000313" key="3">
    <source>
        <dbReference type="Proteomes" id="UP000545037"/>
    </source>
</evidence>
<reference evidence="2 3" key="1">
    <citation type="submission" date="2020-08" db="EMBL/GenBank/DDBJ databases">
        <title>Genomic Encyclopedia of Type Strains, Phase IV (KMG-IV): sequencing the most valuable type-strain genomes for metagenomic binning, comparative biology and taxonomic classification.</title>
        <authorList>
            <person name="Goeker M."/>
        </authorList>
    </citation>
    <scope>NUCLEOTIDE SEQUENCE [LARGE SCALE GENOMIC DNA]</scope>
    <source>
        <strain evidence="2 3">DSM 4737</strain>
    </source>
</reference>
<keyword evidence="2" id="KW-0808">Transferase</keyword>
<dbReference type="PANTHER" id="PTHR43685">
    <property type="entry name" value="GLYCOSYLTRANSFERASE"/>
    <property type="match status" value="1"/>
</dbReference>
<dbReference type="EMBL" id="JACHOR010000003">
    <property type="protein sequence ID" value="MBB5746325.1"/>
    <property type="molecule type" value="Genomic_DNA"/>
</dbReference>
<gene>
    <name evidence="2" type="ORF">GGR13_001929</name>
</gene>
<dbReference type="PANTHER" id="PTHR43685:SF11">
    <property type="entry name" value="GLYCOSYLTRANSFERASE TAGX-RELATED"/>
    <property type="match status" value="1"/>
</dbReference>
<dbReference type="InterPro" id="IPR001173">
    <property type="entry name" value="Glyco_trans_2-like"/>
</dbReference>
<sequence>MPKLSILMPTYNGAEFLAEQVDSILAQDDADFELIIIDDGSSDGTDDLSRQHAQLDRRIKVLPSKGNKGQNARLAELLGVASGEYVAVSDQDDIWARDRNSRLFEAMDGRPTAFGRSELIDRNGQPLGKTLLDALNLSYSNERRLQAIFDPMFSAHAMITKREAFNVASLSSALPFDWLIALDSMFSGGVAYVDDAVVFHRIHGGNQVNKIKTSIDRLTTSQIRNAICFQTPDRVKLWLTLDYLGRSSVIPRERSKAFSELAAHAYSAWFSYWRPFRHDGGLNKALKENLLQYAGGPSDFVMFSRRIDALTDVLISPSIAAEIFRQIKRK</sequence>
<feature type="domain" description="Glycosyltransferase 2-like" evidence="1">
    <location>
        <begin position="5"/>
        <end position="165"/>
    </location>
</feature>
<evidence type="ECO:0000313" key="2">
    <source>
        <dbReference type="EMBL" id="MBB5746325.1"/>
    </source>
</evidence>
<accession>A0A7W9CIJ9</accession>